<dbReference type="Gene3D" id="3.60.20.10">
    <property type="entry name" value="Glutamine Phosphoribosylpyrophosphate, subunit 1, domain 1"/>
    <property type="match status" value="1"/>
</dbReference>
<proteinExistence type="inferred from homology"/>
<accession>A0A3P3RAE2</accession>
<evidence type="ECO:0000259" key="6">
    <source>
        <dbReference type="Pfam" id="PF13537"/>
    </source>
</evidence>
<dbReference type="InterPro" id="IPR006426">
    <property type="entry name" value="Asn_synth_AEB"/>
</dbReference>
<dbReference type="PIRSF" id="PIRSF001589">
    <property type="entry name" value="Asn_synthetase_glu-h"/>
    <property type="match status" value="1"/>
</dbReference>
<dbReference type="Gene3D" id="3.40.50.620">
    <property type="entry name" value="HUPs"/>
    <property type="match status" value="1"/>
</dbReference>
<comment type="similarity">
    <text evidence="1">Belongs to the asparagine synthetase family.</text>
</comment>
<comment type="catalytic activity">
    <reaction evidence="4">
        <text>L-aspartate + L-glutamine + ATP + H2O = L-asparagine + L-glutamate + AMP + diphosphate + H(+)</text>
        <dbReference type="Rhea" id="RHEA:12228"/>
        <dbReference type="ChEBI" id="CHEBI:15377"/>
        <dbReference type="ChEBI" id="CHEBI:15378"/>
        <dbReference type="ChEBI" id="CHEBI:29985"/>
        <dbReference type="ChEBI" id="CHEBI:29991"/>
        <dbReference type="ChEBI" id="CHEBI:30616"/>
        <dbReference type="ChEBI" id="CHEBI:33019"/>
        <dbReference type="ChEBI" id="CHEBI:58048"/>
        <dbReference type="ChEBI" id="CHEBI:58359"/>
        <dbReference type="ChEBI" id="CHEBI:456215"/>
        <dbReference type="EC" id="6.3.5.4"/>
    </reaction>
</comment>
<keyword evidence="3 4" id="KW-0067">ATP-binding</keyword>
<feature type="domain" description="Glutamine amidotransferase type-2" evidence="6">
    <location>
        <begin position="59"/>
        <end position="162"/>
    </location>
</feature>
<evidence type="ECO:0000256" key="1">
    <source>
        <dbReference type="ARBA" id="ARBA00005752"/>
    </source>
</evidence>
<evidence type="ECO:0000256" key="2">
    <source>
        <dbReference type="ARBA" id="ARBA00022741"/>
    </source>
</evidence>
<organism evidence="7 8">
    <name type="scientific">Halocatena pleomorpha</name>
    <dbReference type="NCBI Taxonomy" id="1785090"/>
    <lineage>
        <taxon>Archaea</taxon>
        <taxon>Methanobacteriati</taxon>
        <taxon>Methanobacteriota</taxon>
        <taxon>Stenosarchaea group</taxon>
        <taxon>Halobacteria</taxon>
        <taxon>Halobacteriales</taxon>
        <taxon>Natronomonadaceae</taxon>
        <taxon>Halocatena</taxon>
    </lineage>
</organism>
<feature type="domain" description="Asparagine synthetase" evidence="5">
    <location>
        <begin position="237"/>
        <end position="574"/>
    </location>
</feature>
<dbReference type="InterPro" id="IPR051786">
    <property type="entry name" value="ASN_synthetase/amidase"/>
</dbReference>
<dbReference type="InterPro" id="IPR029055">
    <property type="entry name" value="Ntn_hydrolases_N"/>
</dbReference>
<dbReference type="InterPro" id="IPR014729">
    <property type="entry name" value="Rossmann-like_a/b/a_fold"/>
</dbReference>
<comment type="caution">
    <text evidence="7">The sequence shown here is derived from an EMBL/GenBank/DDBJ whole genome shotgun (WGS) entry which is preliminary data.</text>
</comment>
<dbReference type="AlphaFoldDB" id="A0A3P3RAE2"/>
<dbReference type="GO" id="GO:0004066">
    <property type="term" value="F:asparagine synthase (glutamine-hydrolyzing) activity"/>
    <property type="evidence" value="ECO:0007669"/>
    <property type="project" value="UniProtKB-EC"/>
</dbReference>
<dbReference type="EC" id="6.3.5.4" evidence="4"/>
<dbReference type="InterPro" id="IPR001962">
    <property type="entry name" value="Asn_synthase"/>
</dbReference>
<evidence type="ECO:0000313" key="7">
    <source>
        <dbReference type="EMBL" id="RRJ29929.1"/>
    </source>
</evidence>
<sequence>MSHHRVMYELHGFITHHQDRTDRSRFQDRWITDVFDRETVPTATGTLYVDRYTAAPSTSEPYFSGDDVLVAVEGDLHEVRPAVKRIEPLSIGTASASEVVARAYRTFGWQFPQYLIGDYCFLLIDRTKRRLVAGRDRTLTEAIYYTVANGTTLVSTDLVALAAEVNADVNNAYLGEYLTGDIESPQETFYADVFRIPPGCVLVSSADAAHVKRYYHPQPENRSGYQQLSITELGEILRERLETAIDCRLAASGPTGVFMSGGADSTAIAGLASQRELPQPLHTYSYVFPNTDAINETEGITAAVETYGLDHNEQITVDNHWVLKDKALYEQAWAYSPAVDSLLQPKVKLLQRATADGMETILVGDNGNALDGSRLAIADTLRDGQYREALRAARVDPVYTTIICLLLYGILPNLGIHTSYALPSTSVEQSFRRILTDDILEAIEARRHASQVGNWLQYHHDQAIYRALIAPIAEYRNDIYCKIAKQHGIRLTDPYQDARLMQFVFDLPGTTNLQHGYDKAVFRDGLSDVLPAAILSRQKDDTVEGEEAKGLQREADYLTPLLDISPLKDIGIVREQWSVPDTAIAIQKFKDGDVGIWRVIAAHAWVENQLSGRAKTRRKHLLR</sequence>
<reference evidence="7 8" key="1">
    <citation type="submission" date="2018-11" db="EMBL/GenBank/DDBJ databases">
        <title>Taxonoimc description of Halomarina strain SPP-AMP-1.</title>
        <authorList>
            <person name="Pal Y."/>
            <person name="Srinivasana K."/>
            <person name="Verma A."/>
            <person name="Kumar P."/>
        </authorList>
    </citation>
    <scope>NUCLEOTIDE SEQUENCE [LARGE SCALE GENOMIC DNA]</scope>
    <source>
        <strain evidence="7 8">SPP-AMP-1</strain>
    </source>
</reference>
<dbReference type="Proteomes" id="UP000282322">
    <property type="component" value="Unassembled WGS sequence"/>
</dbReference>
<evidence type="ECO:0000313" key="8">
    <source>
        <dbReference type="Proteomes" id="UP000282322"/>
    </source>
</evidence>
<keyword evidence="2 4" id="KW-0547">Nucleotide-binding</keyword>
<evidence type="ECO:0000259" key="5">
    <source>
        <dbReference type="Pfam" id="PF00733"/>
    </source>
</evidence>
<dbReference type="SUPFAM" id="SSF56235">
    <property type="entry name" value="N-terminal nucleophile aminohydrolases (Ntn hydrolases)"/>
    <property type="match status" value="1"/>
</dbReference>
<dbReference type="InterPro" id="IPR017932">
    <property type="entry name" value="GATase_2_dom"/>
</dbReference>
<dbReference type="PANTHER" id="PTHR43284">
    <property type="entry name" value="ASPARAGINE SYNTHETASE (GLUTAMINE-HYDROLYZING)"/>
    <property type="match status" value="1"/>
</dbReference>
<dbReference type="GO" id="GO:0006529">
    <property type="term" value="P:asparagine biosynthetic process"/>
    <property type="evidence" value="ECO:0007669"/>
    <property type="project" value="InterPro"/>
</dbReference>
<dbReference type="SUPFAM" id="SSF52402">
    <property type="entry name" value="Adenine nucleotide alpha hydrolases-like"/>
    <property type="match status" value="1"/>
</dbReference>
<gene>
    <name evidence="7" type="ORF">EIK79_11265</name>
</gene>
<dbReference type="Pfam" id="PF00733">
    <property type="entry name" value="Asn_synthase"/>
    <property type="match status" value="1"/>
</dbReference>
<dbReference type="PANTHER" id="PTHR43284:SF1">
    <property type="entry name" value="ASPARAGINE SYNTHETASE"/>
    <property type="match status" value="1"/>
</dbReference>
<evidence type="ECO:0000256" key="3">
    <source>
        <dbReference type="ARBA" id="ARBA00022840"/>
    </source>
</evidence>
<dbReference type="GO" id="GO:0005524">
    <property type="term" value="F:ATP binding"/>
    <property type="evidence" value="ECO:0007669"/>
    <property type="project" value="UniProtKB-KW"/>
</dbReference>
<name>A0A3P3RAE2_9EURY</name>
<dbReference type="EMBL" id="RRCH01000024">
    <property type="protein sequence ID" value="RRJ29929.1"/>
    <property type="molecule type" value="Genomic_DNA"/>
</dbReference>
<protein>
    <recommendedName>
        <fullName evidence="4">Putative asparagine synthetase [glutamine-hydrolyzing]</fullName>
        <ecNumber evidence="4">6.3.5.4</ecNumber>
    </recommendedName>
</protein>
<keyword evidence="8" id="KW-1185">Reference proteome</keyword>
<evidence type="ECO:0000256" key="4">
    <source>
        <dbReference type="PIRNR" id="PIRNR001589"/>
    </source>
</evidence>
<dbReference type="Pfam" id="PF13537">
    <property type="entry name" value="GATase_7"/>
    <property type="match status" value="1"/>
</dbReference>